<dbReference type="Proteomes" id="UP000515764">
    <property type="component" value="Chromosome"/>
</dbReference>
<protein>
    <submittedName>
        <fullName evidence="2">Uncharacterized protein</fullName>
    </submittedName>
</protein>
<dbReference type="EMBL" id="CP045704">
    <property type="protein sequence ID" value="QNE84419.1"/>
    <property type="molecule type" value="Genomic_DNA"/>
</dbReference>
<evidence type="ECO:0000313" key="2">
    <source>
        <dbReference type="EMBL" id="QNE84419.1"/>
    </source>
</evidence>
<sequence>MVRLETLRGVNRLPRQAGVKDSAYSYGPHQGCLSQGRSRGLLSMARRPNSFPYVNQELAMADLAFVVAILAVFALVALVARGVTKL</sequence>
<keyword evidence="3" id="KW-1185">Reference proteome</keyword>
<reference evidence="3" key="1">
    <citation type="submission" date="2019-10" db="EMBL/GenBank/DDBJ databases">
        <title>Antimicrobial potential of Antarctic Bacteria.</title>
        <authorList>
            <person name="Benaud N."/>
            <person name="Edwards R.J."/>
            <person name="Ferrari B.C."/>
        </authorList>
    </citation>
    <scope>NUCLEOTIDE SEQUENCE [LARGE SCALE GENOMIC DNA]</scope>
    <source>
        <strain evidence="3">NBH77</strain>
    </source>
</reference>
<keyword evidence="1" id="KW-1133">Transmembrane helix</keyword>
<evidence type="ECO:0000313" key="3">
    <source>
        <dbReference type="Proteomes" id="UP000515764"/>
    </source>
</evidence>
<name>A0ABX6RWP7_9ACTN</name>
<feature type="transmembrane region" description="Helical" evidence="1">
    <location>
        <begin position="58"/>
        <end position="80"/>
    </location>
</feature>
<keyword evidence="1" id="KW-0812">Transmembrane</keyword>
<dbReference type="RefSeq" id="WP_124287752.1">
    <property type="nucleotide sequence ID" value="NZ_BLLM01000003.1"/>
</dbReference>
<keyword evidence="1" id="KW-0472">Membrane</keyword>
<gene>
    <name evidence="2" type="ORF">F0345_27665</name>
</gene>
<proteinExistence type="predicted"/>
<dbReference type="GeneID" id="95071137"/>
<evidence type="ECO:0000256" key="1">
    <source>
        <dbReference type="SAM" id="Phobius"/>
    </source>
</evidence>
<accession>A0ABX6RWP7</accession>
<organism evidence="2 3">
    <name type="scientific">Streptomyces rutgersensis</name>
    <dbReference type="NCBI Taxonomy" id="53451"/>
    <lineage>
        <taxon>Bacteria</taxon>
        <taxon>Bacillati</taxon>
        <taxon>Actinomycetota</taxon>
        <taxon>Actinomycetes</taxon>
        <taxon>Kitasatosporales</taxon>
        <taxon>Streptomycetaceae</taxon>
        <taxon>Streptomyces</taxon>
        <taxon>Streptomyces diastaticus group</taxon>
    </lineage>
</organism>